<dbReference type="AlphaFoldDB" id="A0A2P2JVM5"/>
<organism evidence="3">
    <name type="scientific">Rhizophora mucronata</name>
    <name type="common">Asiatic mangrove</name>
    <dbReference type="NCBI Taxonomy" id="61149"/>
    <lineage>
        <taxon>Eukaryota</taxon>
        <taxon>Viridiplantae</taxon>
        <taxon>Streptophyta</taxon>
        <taxon>Embryophyta</taxon>
        <taxon>Tracheophyta</taxon>
        <taxon>Spermatophyta</taxon>
        <taxon>Magnoliopsida</taxon>
        <taxon>eudicotyledons</taxon>
        <taxon>Gunneridae</taxon>
        <taxon>Pentapetalae</taxon>
        <taxon>rosids</taxon>
        <taxon>fabids</taxon>
        <taxon>Malpighiales</taxon>
        <taxon>Rhizophoraceae</taxon>
        <taxon>Rhizophora</taxon>
    </lineage>
</organism>
<name>A0A2P2JVM5_RHIMU</name>
<dbReference type="PANTHER" id="PTHR24014">
    <property type="entry name" value="2-OXOGLUTARATE AND IRON-DEPENDENT OXYGENASE DOMAIN-CONTAINING PROTEIN 2"/>
    <property type="match status" value="1"/>
</dbReference>
<accession>A0A2P2JVM5</accession>
<evidence type="ECO:0000256" key="2">
    <source>
        <dbReference type="SAM" id="MobiDB-lite"/>
    </source>
</evidence>
<evidence type="ECO:0000313" key="3">
    <source>
        <dbReference type="EMBL" id="MBW97527.1"/>
    </source>
</evidence>
<sequence length="117" mass="13495">MPDNRPDVPPVTGGGNRVLESGESGKPFASVVPSQRLRLSPNKDHKPESYEDLQLDFSPSVFSSLERYLPPSMLCASRGDKVRFMREILLKYLPHGDRTRVQRHREYRQKIMSHYQV</sequence>
<proteinExistence type="predicted"/>
<evidence type="ECO:0000256" key="1">
    <source>
        <dbReference type="ARBA" id="ARBA00022896"/>
    </source>
</evidence>
<keyword evidence="1" id="KW-0847">Vitamin C</keyword>
<dbReference type="GO" id="GO:0031418">
    <property type="term" value="F:L-ascorbic acid binding"/>
    <property type="evidence" value="ECO:0007669"/>
    <property type="project" value="UniProtKB-KW"/>
</dbReference>
<dbReference type="PANTHER" id="PTHR24014:SF4">
    <property type="entry name" value="2-OXOGLUTARATE AND IRON-DEPENDENT OXYGENASE DOMAIN-CONTAINING PROTEIN 2"/>
    <property type="match status" value="1"/>
</dbReference>
<feature type="region of interest" description="Disordered" evidence="2">
    <location>
        <begin position="1"/>
        <end position="52"/>
    </location>
</feature>
<dbReference type="EMBL" id="GGEC01017044">
    <property type="protein sequence ID" value="MBW97527.1"/>
    <property type="molecule type" value="Transcribed_RNA"/>
</dbReference>
<protein>
    <submittedName>
        <fullName evidence="3">Putative PKHD-type hydroxylase At1g22950 isoform X2</fullName>
    </submittedName>
</protein>
<reference evidence="3" key="1">
    <citation type="submission" date="2018-02" db="EMBL/GenBank/DDBJ databases">
        <title>Rhizophora mucronata_Transcriptome.</title>
        <authorList>
            <person name="Meera S.P."/>
            <person name="Sreeshan A."/>
            <person name="Augustine A."/>
        </authorList>
    </citation>
    <scope>NUCLEOTIDE SEQUENCE</scope>
    <source>
        <tissue evidence="3">Leaf</tissue>
    </source>
</reference>